<evidence type="ECO:0000256" key="2">
    <source>
        <dbReference type="PIRNR" id="PIRNR000862"/>
    </source>
</evidence>
<organism evidence="5 6">
    <name type="scientific">Orchesella dallaii</name>
    <dbReference type="NCBI Taxonomy" id="48710"/>
    <lineage>
        <taxon>Eukaryota</taxon>
        <taxon>Metazoa</taxon>
        <taxon>Ecdysozoa</taxon>
        <taxon>Arthropoda</taxon>
        <taxon>Hexapoda</taxon>
        <taxon>Collembola</taxon>
        <taxon>Entomobryomorpha</taxon>
        <taxon>Entomobryoidea</taxon>
        <taxon>Orchesellidae</taxon>
        <taxon>Orchesellinae</taxon>
        <taxon>Orchesella</taxon>
    </lineage>
</organism>
<evidence type="ECO:0000256" key="3">
    <source>
        <dbReference type="SAM" id="SignalP"/>
    </source>
</evidence>
<keyword evidence="2" id="KW-0443">Lipid metabolism</keyword>
<evidence type="ECO:0000313" key="6">
    <source>
        <dbReference type="Proteomes" id="UP001642540"/>
    </source>
</evidence>
<feature type="chain" id="PRO_5046258373" description="Lipase" evidence="3">
    <location>
        <begin position="26"/>
        <end position="425"/>
    </location>
</feature>
<dbReference type="Gene3D" id="3.40.50.1820">
    <property type="entry name" value="alpha/beta hydrolase"/>
    <property type="match status" value="1"/>
</dbReference>
<dbReference type="InterPro" id="IPR006693">
    <property type="entry name" value="AB_hydrolase_lipase"/>
</dbReference>
<evidence type="ECO:0000256" key="1">
    <source>
        <dbReference type="ARBA" id="ARBA00010701"/>
    </source>
</evidence>
<dbReference type="SUPFAM" id="SSF53474">
    <property type="entry name" value="alpha/beta-Hydrolases"/>
    <property type="match status" value="1"/>
</dbReference>
<dbReference type="PROSITE" id="PS51257">
    <property type="entry name" value="PROKAR_LIPOPROTEIN"/>
    <property type="match status" value="1"/>
</dbReference>
<proteinExistence type="inferred from homology"/>
<protein>
    <recommendedName>
        <fullName evidence="2">Lipase</fullName>
    </recommendedName>
</protein>
<dbReference type="InterPro" id="IPR025483">
    <property type="entry name" value="Lipase_euk"/>
</dbReference>
<accession>A0ABP1Q5V3</accession>
<keyword evidence="6" id="KW-1185">Reference proteome</keyword>
<dbReference type="InterPro" id="IPR029058">
    <property type="entry name" value="AB_hydrolase_fold"/>
</dbReference>
<dbReference type="PIRSF" id="PIRSF000862">
    <property type="entry name" value="Steryl_ester_lip"/>
    <property type="match status" value="1"/>
</dbReference>
<evidence type="ECO:0000259" key="4">
    <source>
        <dbReference type="Pfam" id="PF04083"/>
    </source>
</evidence>
<comment type="similarity">
    <text evidence="1 2">Belongs to the AB hydrolase superfamily. Lipase family.</text>
</comment>
<keyword evidence="2" id="KW-0378">Hydrolase</keyword>
<keyword evidence="3" id="KW-0732">Signal</keyword>
<dbReference type="Pfam" id="PF04083">
    <property type="entry name" value="Abhydro_lipase"/>
    <property type="match status" value="1"/>
</dbReference>
<dbReference type="EMBL" id="CAXLJM020000023">
    <property type="protein sequence ID" value="CAL8088834.1"/>
    <property type="molecule type" value="Genomic_DNA"/>
</dbReference>
<sequence length="425" mass="48666">MAQIKISFVYISILVVISLITFSCADNGFPVFVEFASEHGITGDSLSHYFYGSDADMSVPQLIRKYGFPCEIHHVTTKDGYILELHRIPFGTKSGSGPKPGKDVVYLQHGFLASSADWIMNTVDKALAYELANHGYDVWLGNARGNTYSKNHTVLSPSDSKFWKFSFHEMGAYDVPAVLDYILKTTQQPNLFYIGHSMGTSMFWITMQMYPEYNSKIRNMFALAPVAYVQHIKSPIRILSPLSTEVELVTEIFGDREFLPHDGWIKLFRKIVCEHQGIREVVCENIVFLLSGFDKEELNETMLPVILGHTPAGASTHTIIHFAQGINSGAFRQFDYGKWENMKIYKSEEPPKYELRNVTAPVSLYWSDNDWLAVKEDVERLKGQLPNVNDYFRVNYTKFTHLDFLFAIDAHTMVYDRIFETLKKY</sequence>
<dbReference type="Proteomes" id="UP001642540">
    <property type="component" value="Unassembled WGS sequence"/>
</dbReference>
<gene>
    <name evidence="5" type="ORF">ODALV1_LOCUS7176</name>
</gene>
<reference evidence="5 6" key="1">
    <citation type="submission" date="2024-08" db="EMBL/GenBank/DDBJ databases">
        <authorList>
            <person name="Cucini C."/>
            <person name="Frati F."/>
        </authorList>
    </citation>
    <scope>NUCLEOTIDE SEQUENCE [LARGE SCALE GENOMIC DNA]</scope>
</reference>
<dbReference type="PANTHER" id="PTHR11005">
    <property type="entry name" value="LYSOSOMAL ACID LIPASE-RELATED"/>
    <property type="match status" value="1"/>
</dbReference>
<name>A0ABP1Q5V3_9HEXA</name>
<feature type="domain" description="Partial AB-hydrolase lipase" evidence="4">
    <location>
        <begin position="59"/>
        <end position="121"/>
    </location>
</feature>
<feature type="signal peptide" evidence="3">
    <location>
        <begin position="1"/>
        <end position="25"/>
    </location>
</feature>
<comment type="caution">
    <text evidence="5">The sequence shown here is derived from an EMBL/GenBank/DDBJ whole genome shotgun (WGS) entry which is preliminary data.</text>
</comment>
<keyword evidence="2" id="KW-0442">Lipid degradation</keyword>
<evidence type="ECO:0000313" key="5">
    <source>
        <dbReference type="EMBL" id="CAL8088834.1"/>
    </source>
</evidence>